<evidence type="ECO:0000256" key="2">
    <source>
        <dbReference type="SAM" id="SignalP"/>
    </source>
</evidence>
<feature type="region of interest" description="Disordered" evidence="1">
    <location>
        <begin position="15"/>
        <end position="86"/>
    </location>
</feature>
<sequence length="86" mass="9021">SRATLSLLSLSLSPTSTLSLSSVRAAPATAGPETGPDRSASTSRSSLGRFPRRKPRTPAASSTSSNRACSPSRRRLRLPNSVIKVE</sequence>
<dbReference type="EMBL" id="AP019298">
    <property type="protein sequence ID" value="BBG96990.1"/>
    <property type="molecule type" value="Genomic_DNA"/>
</dbReference>
<feature type="compositionally biased region" description="Polar residues" evidence="1">
    <location>
        <begin position="59"/>
        <end position="69"/>
    </location>
</feature>
<feature type="chain" id="PRO_5021340880" evidence="2">
    <location>
        <begin position="20"/>
        <end position="86"/>
    </location>
</feature>
<feature type="signal peptide" evidence="2">
    <location>
        <begin position="1"/>
        <end position="19"/>
    </location>
</feature>
<dbReference type="AlphaFoldDB" id="A0A4Y1QYQ4"/>
<accession>A0A4Y1QYQ4</accession>
<proteinExistence type="predicted"/>
<feature type="compositionally biased region" description="Low complexity" evidence="1">
    <location>
        <begin position="15"/>
        <end position="34"/>
    </location>
</feature>
<gene>
    <name evidence="3" type="ORF">Prudu_005969</name>
</gene>
<evidence type="ECO:0000256" key="1">
    <source>
        <dbReference type="SAM" id="MobiDB-lite"/>
    </source>
</evidence>
<organism evidence="3">
    <name type="scientific">Prunus dulcis</name>
    <name type="common">Almond</name>
    <name type="synonym">Amygdalus dulcis</name>
    <dbReference type="NCBI Taxonomy" id="3755"/>
    <lineage>
        <taxon>Eukaryota</taxon>
        <taxon>Viridiplantae</taxon>
        <taxon>Streptophyta</taxon>
        <taxon>Embryophyta</taxon>
        <taxon>Tracheophyta</taxon>
        <taxon>Spermatophyta</taxon>
        <taxon>Magnoliopsida</taxon>
        <taxon>eudicotyledons</taxon>
        <taxon>Gunneridae</taxon>
        <taxon>Pentapetalae</taxon>
        <taxon>rosids</taxon>
        <taxon>fabids</taxon>
        <taxon>Rosales</taxon>
        <taxon>Rosaceae</taxon>
        <taxon>Amygdaloideae</taxon>
        <taxon>Amygdaleae</taxon>
        <taxon>Prunus</taxon>
    </lineage>
</organism>
<name>A0A4Y1QYQ4_PRUDU</name>
<reference evidence="3" key="1">
    <citation type="journal article" date="2019" name="Science">
        <title>Mutation of a bHLH transcription factor allowed almond domestication.</title>
        <authorList>
            <person name="Sanchez-Perez R."/>
            <person name="Pavan S."/>
            <person name="Mazzeo R."/>
            <person name="Moldovan C."/>
            <person name="Aiese Cigliano R."/>
            <person name="Del Cueto J."/>
            <person name="Ricciardi F."/>
            <person name="Lotti C."/>
            <person name="Ricciardi L."/>
            <person name="Dicenta F."/>
            <person name="Lopez-Marques R.L."/>
            <person name="Lindberg Moller B."/>
        </authorList>
    </citation>
    <scope>NUCLEOTIDE SEQUENCE</scope>
</reference>
<evidence type="ECO:0000313" key="3">
    <source>
        <dbReference type="EMBL" id="BBG96990.1"/>
    </source>
</evidence>
<keyword evidence="2" id="KW-0732">Signal</keyword>
<protein>
    <submittedName>
        <fullName evidence="3">Uncharacterized protein</fullName>
    </submittedName>
</protein>
<feature type="non-terminal residue" evidence="3">
    <location>
        <position position="1"/>
    </location>
</feature>